<dbReference type="NCBIfam" id="NF005715">
    <property type="entry name" value="PRK07530.1"/>
    <property type="match status" value="1"/>
</dbReference>
<dbReference type="GO" id="GO:0006631">
    <property type="term" value="P:fatty acid metabolic process"/>
    <property type="evidence" value="ECO:0007669"/>
    <property type="project" value="InterPro"/>
</dbReference>
<dbReference type="InterPro" id="IPR006108">
    <property type="entry name" value="3HC_DH_C"/>
</dbReference>
<dbReference type="Pfam" id="PF00725">
    <property type="entry name" value="3HCDH"/>
    <property type="match status" value="1"/>
</dbReference>
<reference evidence="8 9" key="1">
    <citation type="submission" date="2017-09" db="EMBL/GenBank/DDBJ databases">
        <title>Large-scale bioinformatics analysis of Bacillus genomes uncovers conserved roles of natural products in bacterial physiology.</title>
        <authorList>
            <consortium name="Agbiome Team Llc"/>
            <person name="Bleich R.M."/>
            <person name="Grubbs K.J."/>
            <person name="Santa Maria K.C."/>
            <person name="Allen S.E."/>
            <person name="Farag S."/>
            <person name="Shank E.A."/>
            <person name="Bowers A."/>
        </authorList>
    </citation>
    <scope>NUCLEOTIDE SEQUENCE [LARGE SCALE GENOMIC DNA]</scope>
    <source>
        <strain evidence="8 9">AFS067272</strain>
    </source>
</reference>
<dbReference type="PROSITE" id="PS00067">
    <property type="entry name" value="3HCDH"/>
    <property type="match status" value="1"/>
</dbReference>
<dbReference type="InterPro" id="IPR036291">
    <property type="entry name" value="NAD(P)-bd_dom_sf"/>
</dbReference>
<dbReference type="EMBL" id="NVBO01000072">
    <property type="protein sequence ID" value="PFS02220.1"/>
    <property type="molecule type" value="Genomic_DNA"/>
</dbReference>
<feature type="site" description="Important for catalytic activity" evidence="4">
    <location>
        <position position="140"/>
    </location>
</feature>
<dbReference type="Proteomes" id="UP000226357">
    <property type="component" value="Unassembled WGS sequence"/>
</dbReference>
<sequence length="283" mass="31351">MSVQKIVVIGAGQMGSGIAQVCAMAGYDVYMQDLKQEQLDRGLSIITKNLARQVEKGRMDEAVKESTLNRLTATLELNCVKEADLIIEAAVEKMDIKKKIFANLDEIAPEHAILATNTSSLPITEIAAVTKRPEKVIGMHFMNPVPVMKLVEIIRGLATDDAVYETIEDITKKIGKVPVEVNDFPGFVSNRILLPMINEAIYTLYEGVATKEAIDEVMKLGMNHPMGPLTLADFIGLDTCLYIMEVLHEGLGDSKYRPCPLLRKYVNAGWLGRKTGRGFYVYE</sequence>
<accession>A0AA44TF27</accession>
<dbReference type="EC" id="1.1.1.157" evidence="8"/>
<protein>
    <submittedName>
        <fullName evidence="8">3-hydroxybutyryl-CoA dehydrogenase</fullName>
        <ecNumber evidence="8">1.1.1.157</ecNumber>
    </submittedName>
</protein>
<feature type="binding site" evidence="5">
    <location>
        <position position="92"/>
    </location>
    <ligand>
        <name>NAD(+)</name>
        <dbReference type="ChEBI" id="CHEBI:57540"/>
    </ligand>
</feature>
<keyword evidence="3 8" id="KW-0560">Oxidoreductase</keyword>
<dbReference type="Gene3D" id="1.10.1040.10">
    <property type="entry name" value="N-(1-d-carboxylethyl)-l-norvaline Dehydrogenase, domain 2"/>
    <property type="match status" value="1"/>
</dbReference>
<comment type="similarity">
    <text evidence="2">Belongs to the 3-hydroxyacyl-CoA dehydrogenase family.</text>
</comment>
<dbReference type="SUPFAM" id="SSF51735">
    <property type="entry name" value="NAD(P)-binding Rossmann-fold domains"/>
    <property type="match status" value="1"/>
</dbReference>
<dbReference type="PANTHER" id="PTHR48075:SF5">
    <property type="entry name" value="3-HYDROXYBUTYRYL-COA DEHYDROGENASE"/>
    <property type="match status" value="1"/>
</dbReference>
<dbReference type="AlphaFoldDB" id="A0AA44TF27"/>
<dbReference type="GO" id="GO:0008691">
    <property type="term" value="F:3-hydroxybutyryl-CoA dehydrogenase activity"/>
    <property type="evidence" value="ECO:0007669"/>
    <property type="project" value="UniProtKB-EC"/>
</dbReference>
<dbReference type="InterPro" id="IPR006180">
    <property type="entry name" value="3-OHacyl-CoA_DH_CS"/>
</dbReference>
<evidence type="ECO:0000313" key="9">
    <source>
        <dbReference type="Proteomes" id="UP000226357"/>
    </source>
</evidence>
<evidence type="ECO:0000256" key="3">
    <source>
        <dbReference type="ARBA" id="ARBA00023002"/>
    </source>
</evidence>
<comment type="pathway">
    <text evidence="1">Lipid metabolism; butanoate metabolism.</text>
</comment>
<name>A0AA44TF27_BACCE</name>
<dbReference type="InterPro" id="IPR006176">
    <property type="entry name" value="3-OHacyl-CoA_DH_NAD-bd"/>
</dbReference>
<dbReference type="PIRSF" id="PIRSF000105">
    <property type="entry name" value="HCDH"/>
    <property type="match status" value="1"/>
</dbReference>
<evidence type="ECO:0000256" key="4">
    <source>
        <dbReference type="PIRSR" id="PIRSR000105-1"/>
    </source>
</evidence>
<dbReference type="InterPro" id="IPR022694">
    <property type="entry name" value="3-OHacyl-CoA_DH"/>
</dbReference>
<feature type="binding site" evidence="5">
    <location>
        <begin position="10"/>
        <end position="15"/>
    </location>
    <ligand>
        <name>NAD(+)</name>
        <dbReference type="ChEBI" id="CHEBI:57540"/>
    </ligand>
</feature>
<evidence type="ECO:0000259" key="6">
    <source>
        <dbReference type="Pfam" id="PF00725"/>
    </source>
</evidence>
<dbReference type="NCBIfam" id="NF005875">
    <property type="entry name" value="PRK07819.1"/>
    <property type="match status" value="1"/>
</dbReference>
<dbReference type="InterPro" id="IPR008927">
    <property type="entry name" value="6-PGluconate_DH-like_C_sf"/>
</dbReference>
<comment type="caution">
    <text evidence="8">The sequence shown here is derived from an EMBL/GenBank/DDBJ whole genome shotgun (WGS) entry which is preliminary data.</text>
</comment>
<dbReference type="SUPFAM" id="SSF48179">
    <property type="entry name" value="6-phosphogluconate dehydrogenase C-terminal domain-like"/>
    <property type="match status" value="1"/>
</dbReference>
<evidence type="ECO:0000259" key="7">
    <source>
        <dbReference type="Pfam" id="PF02737"/>
    </source>
</evidence>
<feature type="domain" description="3-hydroxyacyl-CoA dehydrogenase C-terminal" evidence="6">
    <location>
        <begin position="186"/>
        <end position="282"/>
    </location>
</feature>
<evidence type="ECO:0000256" key="2">
    <source>
        <dbReference type="ARBA" id="ARBA00009463"/>
    </source>
</evidence>
<dbReference type="InterPro" id="IPR013328">
    <property type="entry name" value="6PGD_dom2"/>
</dbReference>
<feature type="binding site" evidence="5">
    <location>
        <position position="33"/>
    </location>
    <ligand>
        <name>NAD(+)</name>
        <dbReference type="ChEBI" id="CHEBI:57540"/>
    </ligand>
</feature>
<feature type="binding site" evidence="5">
    <location>
        <position position="143"/>
    </location>
    <ligand>
        <name>NAD(+)</name>
        <dbReference type="ChEBI" id="CHEBI:57540"/>
    </ligand>
</feature>
<dbReference type="PANTHER" id="PTHR48075">
    <property type="entry name" value="3-HYDROXYACYL-COA DEHYDROGENASE FAMILY PROTEIN"/>
    <property type="match status" value="1"/>
</dbReference>
<evidence type="ECO:0000256" key="1">
    <source>
        <dbReference type="ARBA" id="ARBA00005086"/>
    </source>
</evidence>
<keyword evidence="5" id="KW-0520">NAD</keyword>
<proteinExistence type="inferred from homology"/>
<dbReference type="FunFam" id="3.40.50.720:FF:000009">
    <property type="entry name" value="Fatty oxidation complex, alpha subunit"/>
    <property type="match status" value="1"/>
</dbReference>
<dbReference type="NCBIfam" id="NF004474">
    <property type="entry name" value="PRK05808.1"/>
    <property type="match status" value="1"/>
</dbReference>
<gene>
    <name evidence="8" type="ORF">COK38_09795</name>
</gene>
<dbReference type="RefSeq" id="WP_000116036.1">
    <property type="nucleotide sequence ID" value="NZ_NTUG01000017.1"/>
</dbReference>
<evidence type="ECO:0000256" key="5">
    <source>
        <dbReference type="PIRSR" id="PIRSR000105-2"/>
    </source>
</evidence>
<dbReference type="Gene3D" id="3.40.50.720">
    <property type="entry name" value="NAD(P)-binding Rossmann-like Domain"/>
    <property type="match status" value="1"/>
</dbReference>
<feature type="binding site" evidence="5">
    <location>
        <position position="274"/>
    </location>
    <ligand>
        <name>NAD(+)</name>
        <dbReference type="ChEBI" id="CHEBI:57540"/>
    </ligand>
</feature>
<dbReference type="Pfam" id="PF02737">
    <property type="entry name" value="3HCDH_N"/>
    <property type="match status" value="1"/>
</dbReference>
<feature type="binding site" evidence="5">
    <location>
        <position position="97"/>
    </location>
    <ligand>
        <name>NAD(+)</name>
        <dbReference type="ChEBI" id="CHEBI:57540"/>
    </ligand>
</feature>
<evidence type="ECO:0000313" key="8">
    <source>
        <dbReference type="EMBL" id="PFS02220.1"/>
    </source>
</evidence>
<feature type="domain" description="3-hydroxyacyl-CoA dehydrogenase NAD binding" evidence="7">
    <location>
        <begin position="5"/>
        <end position="183"/>
    </location>
</feature>
<feature type="binding site" evidence="5">
    <location>
        <position position="119"/>
    </location>
    <ligand>
        <name>NAD(+)</name>
        <dbReference type="ChEBI" id="CHEBI:57540"/>
    </ligand>
</feature>
<organism evidence="8 9">
    <name type="scientific">Bacillus cereus</name>
    <dbReference type="NCBI Taxonomy" id="1396"/>
    <lineage>
        <taxon>Bacteria</taxon>
        <taxon>Bacillati</taxon>
        <taxon>Bacillota</taxon>
        <taxon>Bacilli</taxon>
        <taxon>Bacillales</taxon>
        <taxon>Bacillaceae</taxon>
        <taxon>Bacillus</taxon>
        <taxon>Bacillus cereus group</taxon>
    </lineage>
</organism>
<dbReference type="GO" id="GO:0070403">
    <property type="term" value="F:NAD+ binding"/>
    <property type="evidence" value="ECO:0007669"/>
    <property type="project" value="InterPro"/>
</dbReference>